<sequence length="560" mass="61211">MKRRAFIKNSLLGLAATTAFPSRIFSQSRKADILIRGASVLDGLGNPAFGTDVLVRNGLIMEIGHFKKSVARKVVDARGLYLAPGFIDMHSHSDDDIFLYPHAESKIYQGVTTEVTGNCGYSAAPVRGRDAGARMDSFHEDGITGTWSDVASYRAALKKNGMALNQALLVGQGTLRKSIAGLEDRPLTPTELEEEKAALEQALTQGAAGFSTGLEYTPGTFTPTSELIELARVAARYDRLYATHMRDEEQMLLAAISEALTIGRESGVRVQISHLKANGKANWSKQIDALNMIEQAHADGVRVWIDAYPYTAYSTSLVAFLPAWSREGGNGALRERLQSTETREKILRELDAKVRGDLGGYDLIVISSTGNKAVKDIIGLSMKEIAAREQMAENEALIDLLEKDNFSTGFVGHGMSPENVEMVLAHPLTMIGSDGVTQAPYGPAAKDRPHPRSYGTFARVLGYYCRERKIFDLPTAVKKMTSMPAAQLGLKKRGRIARGMRADLVLFDFDKVTDKATFSDPHQYATGFEYVFVNGRTVVEKGKINKALPGRLLDLNSRGV</sequence>
<dbReference type="PANTHER" id="PTHR11647:SF1">
    <property type="entry name" value="COLLAPSIN RESPONSE MEDIATOR PROTEIN"/>
    <property type="match status" value="1"/>
</dbReference>
<dbReference type="InterPro" id="IPR023100">
    <property type="entry name" value="D-aminoacylase_insert_dom_sf"/>
</dbReference>
<comment type="caution">
    <text evidence="2">The sequence shown here is derived from an EMBL/GenBank/DDBJ whole genome shotgun (WGS) entry which is preliminary data.</text>
</comment>
<dbReference type="PANTHER" id="PTHR11647">
    <property type="entry name" value="HYDRANTOINASE/DIHYDROPYRIMIDINASE FAMILY MEMBER"/>
    <property type="match status" value="1"/>
</dbReference>
<name>A0A7V1LLH0_CALAY</name>
<dbReference type="EMBL" id="DRLD01000157">
    <property type="protein sequence ID" value="HED10158.1"/>
    <property type="molecule type" value="Genomic_DNA"/>
</dbReference>
<dbReference type="Gene3D" id="2.30.40.10">
    <property type="entry name" value="Urease, subunit C, domain 1"/>
    <property type="match status" value="1"/>
</dbReference>
<reference evidence="2" key="1">
    <citation type="journal article" date="2020" name="mSystems">
        <title>Genome- and Community-Level Interaction Insights into Carbon Utilization and Element Cycling Functions of Hydrothermarchaeota in Hydrothermal Sediment.</title>
        <authorList>
            <person name="Zhou Z."/>
            <person name="Liu Y."/>
            <person name="Xu W."/>
            <person name="Pan J."/>
            <person name="Luo Z.H."/>
            <person name="Li M."/>
        </authorList>
    </citation>
    <scope>NUCLEOTIDE SEQUENCE [LARGE SCALE GENOMIC DNA]</scope>
    <source>
        <strain evidence="2">HyVt-456</strain>
    </source>
</reference>
<feature type="domain" description="Amidohydrolase 3" evidence="1">
    <location>
        <begin position="73"/>
        <end position="539"/>
    </location>
</feature>
<proteinExistence type="predicted"/>
<protein>
    <submittedName>
        <fullName evidence="2">D-aminoacylase</fullName>
    </submittedName>
</protein>
<dbReference type="Proteomes" id="UP000886005">
    <property type="component" value="Unassembled WGS sequence"/>
</dbReference>
<accession>A0A7V1LLH0</accession>
<dbReference type="InterPro" id="IPR011059">
    <property type="entry name" value="Metal-dep_hydrolase_composite"/>
</dbReference>
<dbReference type="SUPFAM" id="SSF51338">
    <property type="entry name" value="Composite domain of metallo-dependent hydrolases"/>
    <property type="match status" value="1"/>
</dbReference>
<dbReference type="InterPro" id="IPR032466">
    <property type="entry name" value="Metal_Hydrolase"/>
</dbReference>
<dbReference type="Pfam" id="PF07969">
    <property type="entry name" value="Amidohydro_3"/>
    <property type="match status" value="1"/>
</dbReference>
<dbReference type="InterPro" id="IPR013108">
    <property type="entry name" value="Amidohydro_3"/>
</dbReference>
<organism evidence="2">
    <name type="scientific">Caldithrix abyssi</name>
    <dbReference type="NCBI Taxonomy" id="187145"/>
    <lineage>
        <taxon>Bacteria</taxon>
        <taxon>Pseudomonadati</taxon>
        <taxon>Calditrichota</taxon>
        <taxon>Calditrichia</taxon>
        <taxon>Calditrichales</taxon>
        <taxon>Calditrichaceae</taxon>
        <taxon>Caldithrix</taxon>
    </lineage>
</organism>
<dbReference type="GO" id="GO:0016811">
    <property type="term" value="F:hydrolase activity, acting on carbon-nitrogen (but not peptide) bonds, in linear amides"/>
    <property type="evidence" value="ECO:0007669"/>
    <property type="project" value="InterPro"/>
</dbReference>
<dbReference type="Gene3D" id="3.20.20.140">
    <property type="entry name" value="Metal-dependent hydrolases"/>
    <property type="match status" value="1"/>
</dbReference>
<dbReference type="AlphaFoldDB" id="A0A7V1LLH0"/>
<evidence type="ECO:0000313" key="2">
    <source>
        <dbReference type="EMBL" id="HED10158.1"/>
    </source>
</evidence>
<dbReference type="SUPFAM" id="SSF51556">
    <property type="entry name" value="Metallo-dependent hydrolases"/>
    <property type="match status" value="1"/>
</dbReference>
<gene>
    <name evidence="2" type="ORF">ENJ10_05690</name>
</gene>
<dbReference type="Gene3D" id="3.30.1490.130">
    <property type="entry name" value="D-aminoacylase. Domain 3"/>
    <property type="match status" value="1"/>
</dbReference>
<dbReference type="CDD" id="cd01297">
    <property type="entry name" value="D-aminoacylase"/>
    <property type="match status" value="1"/>
</dbReference>
<dbReference type="InterPro" id="IPR050378">
    <property type="entry name" value="Metallo-dep_Hydrolases_sf"/>
</dbReference>
<evidence type="ECO:0000259" key="1">
    <source>
        <dbReference type="Pfam" id="PF07969"/>
    </source>
</evidence>